<protein>
    <submittedName>
        <fullName evidence="1">DUF393 domain-containing protein</fullName>
    </submittedName>
</protein>
<dbReference type="InterPro" id="IPR007263">
    <property type="entry name" value="DCC1-like"/>
</dbReference>
<sequence>MQGFTSKAPYSYRTDPTVPSFDDHGPATVMDGECVLCSVGARLIARFDKAGEFRICRSQTPLGRALLHHYGLSADDPESWLYIADGQAFTSLDAMIRAGRRVGGVGLLLQPLRLMPRSLQDWLYRRLARNRYRLFGRNNMCEIPDPALRARLME</sequence>
<dbReference type="InterPro" id="IPR052927">
    <property type="entry name" value="DCC_oxidoreductase"/>
</dbReference>
<evidence type="ECO:0000313" key="1">
    <source>
        <dbReference type="EMBL" id="MCO6410735.1"/>
    </source>
</evidence>
<accession>A0ABT1CYY0</accession>
<name>A0ABT1CYY0_9HYPH</name>
<dbReference type="Proteomes" id="UP001320715">
    <property type="component" value="Unassembled WGS sequence"/>
</dbReference>
<organism evidence="1 2">
    <name type="scientific">Hoeflea alexandrii</name>
    <dbReference type="NCBI Taxonomy" id="288436"/>
    <lineage>
        <taxon>Bacteria</taxon>
        <taxon>Pseudomonadati</taxon>
        <taxon>Pseudomonadota</taxon>
        <taxon>Alphaproteobacteria</taxon>
        <taxon>Hyphomicrobiales</taxon>
        <taxon>Rhizobiaceae</taxon>
        <taxon>Hoeflea</taxon>
    </lineage>
</organism>
<reference evidence="1 2" key="1">
    <citation type="submission" date="2020-01" db="EMBL/GenBank/DDBJ databases">
        <title>Genomes of bacteria type strains.</title>
        <authorList>
            <person name="Chen J."/>
            <person name="Zhu S."/>
            <person name="Yang J."/>
        </authorList>
    </citation>
    <scope>NUCLEOTIDE SEQUENCE [LARGE SCALE GENOMIC DNA]</scope>
    <source>
        <strain evidence="1 2">DSM 16655</strain>
    </source>
</reference>
<dbReference type="PANTHER" id="PTHR33639:SF2">
    <property type="entry name" value="DUF393 DOMAIN-CONTAINING PROTEIN"/>
    <property type="match status" value="1"/>
</dbReference>
<keyword evidence="2" id="KW-1185">Reference proteome</keyword>
<gene>
    <name evidence="1" type="ORF">GTW23_21340</name>
</gene>
<dbReference type="EMBL" id="JAAAML010000004">
    <property type="protein sequence ID" value="MCO6410735.1"/>
    <property type="molecule type" value="Genomic_DNA"/>
</dbReference>
<evidence type="ECO:0000313" key="2">
    <source>
        <dbReference type="Proteomes" id="UP001320715"/>
    </source>
</evidence>
<dbReference type="PANTHER" id="PTHR33639">
    <property type="entry name" value="THIOL-DISULFIDE OXIDOREDUCTASE DCC"/>
    <property type="match status" value="1"/>
</dbReference>
<dbReference type="Pfam" id="PF04134">
    <property type="entry name" value="DCC1-like"/>
    <property type="match status" value="1"/>
</dbReference>
<proteinExistence type="predicted"/>
<comment type="caution">
    <text evidence="1">The sequence shown here is derived from an EMBL/GenBank/DDBJ whole genome shotgun (WGS) entry which is preliminary data.</text>
</comment>